<sequence length="845" mass="96226">MAAGWFWRRFLYQIPMVLISLMMIGLSWGNDAQGAEKKANPGSPVERTDALDYKGIYDNLTQDLTREKETQALDEAQWKIFRDNLDQWDLQIKGYRVQLSALATSLISETHDLKKMESDWNLLKPMTSGLEEPIRQIQKRIQTLGESLARVEEKISLNKAYSGEVRTAVDTSNSEAARLRKNFQELDQIHQKKKQTITELLDAYKKSLADLQAIKTDSETLSEKYSQELVDRKKEVLFEKGESPLGNLSVVGMARAIIDLYPQTLEMLKGYADGEKGYGVIVMNLVVFAFLLTLWLFMLVRLRSLLDDLAARGWFGTGQPLENLCAMVRRSIIPVGLVVYFHVYGLMVDAVLYASLLTLFVQLFMAFLIIDWLIFSMGLVGRARELIHPRRLAFWNLFLRGLFPIIGVNLVFHLLYVYNHMIPVFLRLVLGLYLLAGFFVMTFRLKFSTEYDPGTAPGLQMPKLVVALGNLILLAGLLMELFGYGALSIYWYLAWVYSVAIFIWSWHLFSLLMDLRSKQKQEVTRDPYFSQVLSYGHPVKWFFLQVGWVAWFAITLVLVVLAWSSDWAVMARIFSFLNHPFVVGSLTFSIMNLFYAAFTVGATHVATRLWKYLLLTKILVDSGFEKSVQNSISMITVYTMWMFGILLALHVFGLGTTSLTVAFGALGIGLGFGLQNIFNNFISGIILLFERPIQVGDDIEINGIWANVRKINVRSTIVQTYDNASLIIPNSDFISAQVINWTLRDKRIRIKINVGVAYGSDVNLVRESLLEIARSNSMVLVVPKPDVVFADFGASSLDFVLRVWTNVDQMIVVGTEIRFAIDRVFRERKISIAFPQLDVHLDRQE</sequence>
<feature type="transmembrane region" description="Helical" evidence="7">
    <location>
        <begin position="489"/>
        <end position="512"/>
    </location>
</feature>
<dbReference type="InterPro" id="IPR049142">
    <property type="entry name" value="MS_channel_1st"/>
</dbReference>
<dbReference type="InterPro" id="IPR052702">
    <property type="entry name" value="MscS-like_channel"/>
</dbReference>
<dbReference type="PANTHER" id="PTHR30347:SF1">
    <property type="entry name" value="MECHANOSENSITIVE CHANNEL MSCK"/>
    <property type="match status" value="1"/>
</dbReference>
<dbReference type="Pfam" id="PF21082">
    <property type="entry name" value="MS_channel_3rd"/>
    <property type="match status" value="1"/>
</dbReference>
<dbReference type="SUPFAM" id="SSF82861">
    <property type="entry name" value="Mechanosensitive channel protein MscS (YggB), transmembrane region"/>
    <property type="match status" value="1"/>
</dbReference>
<dbReference type="PANTHER" id="PTHR30347">
    <property type="entry name" value="POTASSIUM CHANNEL RELATED"/>
    <property type="match status" value="1"/>
</dbReference>
<dbReference type="GO" id="GO:0008381">
    <property type="term" value="F:mechanosensitive monoatomic ion channel activity"/>
    <property type="evidence" value="ECO:0007669"/>
    <property type="project" value="UniProtKB-ARBA"/>
</dbReference>
<feature type="transmembrane region" description="Helical" evidence="7">
    <location>
        <begin position="392"/>
        <end position="418"/>
    </location>
</feature>
<feature type="domain" description="Mechanosensitive ion channel MscS" evidence="8">
    <location>
        <begin position="676"/>
        <end position="742"/>
    </location>
</feature>
<dbReference type="HOGENOM" id="CLU_337015_0_0_7"/>
<name>C0QJW1_DESAH</name>
<feature type="transmembrane region" description="Helical" evidence="7">
    <location>
        <begin position="332"/>
        <end position="353"/>
    </location>
</feature>
<keyword evidence="4 7" id="KW-0812">Transmembrane</keyword>
<feature type="transmembrane region" description="Helical" evidence="7">
    <location>
        <begin position="583"/>
        <end position="610"/>
    </location>
</feature>
<evidence type="ECO:0000256" key="6">
    <source>
        <dbReference type="ARBA" id="ARBA00023136"/>
    </source>
</evidence>
<proteinExistence type="inferred from homology"/>
<dbReference type="Proteomes" id="UP000000442">
    <property type="component" value="Chromosome"/>
</dbReference>
<feature type="transmembrane region" description="Helical" evidence="7">
    <location>
        <begin position="659"/>
        <end position="678"/>
    </location>
</feature>
<dbReference type="InterPro" id="IPR011014">
    <property type="entry name" value="MscS_channel_TM-2"/>
</dbReference>
<dbReference type="STRING" id="177437.HRM2_28990"/>
<evidence type="ECO:0000256" key="1">
    <source>
        <dbReference type="ARBA" id="ARBA00004651"/>
    </source>
</evidence>
<evidence type="ECO:0000256" key="5">
    <source>
        <dbReference type="ARBA" id="ARBA00022989"/>
    </source>
</evidence>
<feature type="transmembrane region" description="Helical" evidence="7">
    <location>
        <begin position="424"/>
        <end position="443"/>
    </location>
</feature>
<dbReference type="InterPro" id="IPR023408">
    <property type="entry name" value="MscS_beta-dom_sf"/>
</dbReference>
<feature type="domain" description="Mechanosensitive ion channel transmembrane helices 2/3" evidence="10">
    <location>
        <begin position="635"/>
        <end position="675"/>
    </location>
</feature>
<dbReference type="eggNOG" id="COG3264">
    <property type="taxonomic scope" value="Bacteria"/>
</dbReference>
<dbReference type="GO" id="GO:0005886">
    <property type="term" value="C:plasma membrane"/>
    <property type="evidence" value="ECO:0007669"/>
    <property type="project" value="UniProtKB-SubCell"/>
</dbReference>
<dbReference type="Pfam" id="PF21088">
    <property type="entry name" value="MS_channel_1st"/>
    <property type="match status" value="1"/>
</dbReference>
<evidence type="ECO:0000313" key="11">
    <source>
        <dbReference type="EMBL" id="ACN15987.1"/>
    </source>
</evidence>
<feature type="transmembrane region" description="Helical" evidence="7">
    <location>
        <begin position="359"/>
        <end position="380"/>
    </location>
</feature>
<dbReference type="RefSeq" id="WP_015904749.1">
    <property type="nucleotide sequence ID" value="NC_012108.1"/>
</dbReference>
<evidence type="ECO:0000259" key="8">
    <source>
        <dbReference type="Pfam" id="PF00924"/>
    </source>
</evidence>
<comment type="subcellular location">
    <subcellularLocation>
        <location evidence="1">Cell membrane</location>
        <topology evidence="1">Multi-pass membrane protein</topology>
    </subcellularLocation>
</comment>
<dbReference type="KEGG" id="dat:HRM2_28990"/>
<keyword evidence="6 7" id="KW-0472">Membrane</keyword>
<dbReference type="InterPro" id="IPR010920">
    <property type="entry name" value="LSM_dom_sf"/>
</dbReference>
<evidence type="ECO:0000256" key="4">
    <source>
        <dbReference type="ARBA" id="ARBA00022692"/>
    </source>
</evidence>
<evidence type="ECO:0000313" key="12">
    <source>
        <dbReference type="Proteomes" id="UP000000442"/>
    </source>
</evidence>
<dbReference type="EMBL" id="CP001087">
    <property type="protein sequence ID" value="ACN15987.1"/>
    <property type="molecule type" value="Genomic_DNA"/>
</dbReference>
<protein>
    <submittedName>
        <fullName evidence="11">KefA</fullName>
    </submittedName>
</protein>
<feature type="transmembrane region" description="Helical" evidence="7">
    <location>
        <begin position="464"/>
        <end position="483"/>
    </location>
</feature>
<comment type="similarity">
    <text evidence="2">Belongs to the MscS (TC 1.A.23) family.</text>
</comment>
<dbReference type="Pfam" id="PF00924">
    <property type="entry name" value="MS_channel_2nd"/>
    <property type="match status" value="1"/>
</dbReference>
<organism evidence="11 12">
    <name type="scientific">Desulforapulum autotrophicum (strain ATCC 43914 / DSM 3382 / VKM B-1955 / HRM2)</name>
    <name type="common">Desulfobacterium autotrophicum</name>
    <dbReference type="NCBI Taxonomy" id="177437"/>
    <lineage>
        <taxon>Bacteria</taxon>
        <taxon>Pseudomonadati</taxon>
        <taxon>Thermodesulfobacteriota</taxon>
        <taxon>Desulfobacteria</taxon>
        <taxon>Desulfobacterales</taxon>
        <taxon>Desulfobacteraceae</taxon>
        <taxon>Desulforapulum</taxon>
    </lineage>
</organism>
<feature type="transmembrane region" description="Helical" evidence="7">
    <location>
        <begin position="541"/>
        <end position="563"/>
    </location>
</feature>
<feature type="transmembrane region" description="Helical" evidence="7">
    <location>
        <begin position="631"/>
        <end position="653"/>
    </location>
</feature>
<dbReference type="InterPro" id="IPR049278">
    <property type="entry name" value="MS_channel_C"/>
</dbReference>
<dbReference type="Gene3D" id="3.30.70.100">
    <property type="match status" value="1"/>
</dbReference>
<dbReference type="InterPro" id="IPR006685">
    <property type="entry name" value="MscS_channel_2nd"/>
</dbReference>
<keyword evidence="3" id="KW-1003">Cell membrane</keyword>
<evidence type="ECO:0000256" key="3">
    <source>
        <dbReference type="ARBA" id="ARBA00022475"/>
    </source>
</evidence>
<dbReference type="SUPFAM" id="SSF50182">
    <property type="entry name" value="Sm-like ribonucleoproteins"/>
    <property type="match status" value="1"/>
</dbReference>
<keyword evidence="5 7" id="KW-1133">Transmembrane helix</keyword>
<dbReference type="Gene3D" id="1.10.287.1260">
    <property type="match status" value="1"/>
</dbReference>
<accession>C0QJW1</accession>
<gene>
    <name evidence="11" type="primary">kefA</name>
    <name evidence="11" type="ordered locus">HRM2_28990</name>
</gene>
<keyword evidence="12" id="KW-1185">Reference proteome</keyword>
<evidence type="ECO:0000259" key="10">
    <source>
        <dbReference type="Pfam" id="PF21088"/>
    </source>
</evidence>
<dbReference type="AlphaFoldDB" id="C0QJW1"/>
<feature type="domain" description="Mechanosensitive ion channel MscS C-terminal" evidence="9">
    <location>
        <begin position="750"/>
        <end position="832"/>
    </location>
</feature>
<dbReference type="Gene3D" id="2.30.30.60">
    <property type="match status" value="1"/>
</dbReference>
<dbReference type="InterPro" id="IPR011066">
    <property type="entry name" value="MscS_channel_C_sf"/>
</dbReference>
<reference evidence="11 12" key="1">
    <citation type="journal article" date="2009" name="Environ. Microbiol.">
        <title>Genome sequence of Desulfobacterium autotrophicum HRM2, a marine sulfate reducer oxidizing organic carbon completely to carbon dioxide.</title>
        <authorList>
            <person name="Strittmatter A.W."/>
            <person name="Liesegang H."/>
            <person name="Rabus R."/>
            <person name="Decker I."/>
            <person name="Amann J."/>
            <person name="Andres S."/>
            <person name="Henne A."/>
            <person name="Fricke W.F."/>
            <person name="Martinez-Arias R."/>
            <person name="Bartels D."/>
            <person name="Goesmann A."/>
            <person name="Krause L."/>
            <person name="Puehler A."/>
            <person name="Klenk H.P."/>
            <person name="Richter M."/>
            <person name="Schuler M."/>
            <person name="Gloeckner F.O."/>
            <person name="Meyerdierks A."/>
            <person name="Gottschalk G."/>
            <person name="Amann R."/>
        </authorList>
    </citation>
    <scope>NUCLEOTIDE SEQUENCE [LARGE SCALE GENOMIC DNA]</scope>
    <source>
        <strain evidence="12">ATCC 43914 / DSM 3382 / HRM2</strain>
    </source>
</reference>
<dbReference type="SUPFAM" id="SSF82689">
    <property type="entry name" value="Mechanosensitive channel protein MscS (YggB), C-terminal domain"/>
    <property type="match status" value="1"/>
</dbReference>
<evidence type="ECO:0000259" key="9">
    <source>
        <dbReference type="Pfam" id="PF21082"/>
    </source>
</evidence>
<evidence type="ECO:0000256" key="7">
    <source>
        <dbReference type="SAM" id="Phobius"/>
    </source>
</evidence>
<feature type="transmembrane region" description="Helical" evidence="7">
    <location>
        <begin position="277"/>
        <end position="300"/>
    </location>
</feature>
<evidence type="ECO:0000256" key="2">
    <source>
        <dbReference type="ARBA" id="ARBA00008017"/>
    </source>
</evidence>